<dbReference type="PRINTS" id="PR00081">
    <property type="entry name" value="GDHRDH"/>
</dbReference>
<gene>
    <name evidence="3" type="ORF">NCTC10738_02188</name>
</gene>
<dbReference type="SMART" id="SM00822">
    <property type="entry name" value="PKS_KR"/>
    <property type="match status" value="1"/>
</dbReference>
<dbReference type="PANTHER" id="PTHR43550:SF3">
    <property type="entry name" value="3-KETODIHYDROSPHINGOSINE REDUCTASE"/>
    <property type="match status" value="1"/>
</dbReference>
<dbReference type="EC" id="1.-.-.-" evidence="3"/>
<dbReference type="EMBL" id="UGYO01000001">
    <property type="protein sequence ID" value="SUI73032.1"/>
    <property type="molecule type" value="Genomic_DNA"/>
</dbReference>
<organism evidence="3 4">
    <name type="scientific">Shewanella algae</name>
    <dbReference type="NCBI Taxonomy" id="38313"/>
    <lineage>
        <taxon>Bacteria</taxon>
        <taxon>Pseudomonadati</taxon>
        <taxon>Pseudomonadota</taxon>
        <taxon>Gammaproteobacteria</taxon>
        <taxon>Alteromonadales</taxon>
        <taxon>Shewanellaceae</taxon>
        <taxon>Shewanella</taxon>
    </lineage>
</organism>
<dbReference type="GO" id="GO:0047560">
    <property type="term" value="F:3-dehydrosphinganine reductase activity"/>
    <property type="evidence" value="ECO:0007669"/>
    <property type="project" value="TreeGrafter"/>
</dbReference>
<dbReference type="InterPro" id="IPR036291">
    <property type="entry name" value="NAD(P)-bd_dom_sf"/>
</dbReference>
<dbReference type="Pfam" id="PF00106">
    <property type="entry name" value="adh_short"/>
    <property type="match status" value="1"/>
</dbReference>
<comment type="similarity">
    <text evidence="1">Belongs to the short-chain dehydrogenases/reductases (SDR) family.</text>
</comment>
<keyword evidence="4" id="KW-1185">Reference proteome</keyword>
<dbReference type="GO" id="GO:0016020">
    <property type="term" value="C:membrane"/>
    <property type="evidence" value="ECO:0007669"/>
    <property type="project" value="GOC"/>
</dbReference>
<dbReference type="RefSeq" id="WP_044735306.1">
    <property type="nucleotide sequence ID" value="NZ_AP024613.1"/>
</dbReference>
<dbReference type="SUPFAM" id="SSF51735">
    <property type="entry name" value="NAD(P)-binding Rossmann-fold domains"/>
    <property type="match status" value="1"/>
</dbReference>
<dbReference type="InterPro" id="IPR002347">
    <property type="entry name" value="SDR_fam"/>
</dbReference>
<name>A0A380A211_9GAMM</name>
<dbReference type="Gene3D" id="3.40.50.720">
    <property type="entry name" value="NAD(P)-binding Rossmann-like Domain"/>
    <property type="match status" value="1"/>
</dbReference>
<protein>
    <submittedName>
        <fullName evidence="3">Uncharacterized oxidoreductase SAV2478</fullName>
        <ecNumber evidence="3">1.-.-.-</ecNumber>
    </submittedName>
</protein>
<sequence length="220" mass="23342">MKLITGASSGLGAALARRYHAEGASLLLTGRSEQRLQQLAAELPGVSCQATDLTNPSAIEALLDTLGEAPEMLLHCAGSGRFGNLETQSPVEIKTLIDNNLLSTLLLLRAMLARWRQESMTLVIVMSTAALQPKAGESSYCAVKWAVRGMLESLRLELKGSKIKLIAVYPGGMATGFWPSSGKLVDTSSFMTADEAAAMLSQALQSCAHGYVSDITLTRG</sequence>
<accession>A0A380A211</accession>
<proteinExistence type="inferred from homology"/>
<keyword evidence="3" id="KW-0560">Oxidoreductase</keyword>
<evidence type="ECO:0000256" key="1">
    <source>
        <dbReference type="ARBA" id="ARBA00006484"/>
    </source>
</evidence>
<evidence type="ECO:0000259" key="2">
    <source>
        <dbReference type="SMART" id="SM00822"/>
    </source>
</evidence>
<feature type="domain" description="Ketoreductase" evidence="2">
    <location>
        <begin position="3"/>
        <end position="169"/>
    </location>
</feature>
<dbReference type="PANTHER" id="PTHR43550">
    <property type="entry name" value="3-KETODIHYDROSPHINGOSINE REDUCTASE"/>
    <property type="match status" value="1"/>
</dbReference>
<dbReference type="InterPro" id="IPR057326">
    <property type="entry name" value="KR_dom"/>
</dbReference>
<dbReference type="Proteomes" id="UP000254069">
    <property type="component" value="Unassembled WGS sequence"/>
</dbReference>
<evidence type="ECO:0000313" key="3">
    <source>
        <dbReference type="EMBL" id="SUI73032.1"/>
    </source>
</evidence>
<dbReference type="GO" id="GO:0006666">
    <property type="term" value="P:3-keto-sphinganine metabolic process"/>
    <property type="evidence" value="ECO:0007669"/>
    <property type="project" value="TreeGrafter"/>
</dbReference>
<dbReference type="GO" id="GO:0030148">
    <property type="term" value="P:sphingolipid biosynthetic process"/>
    <property type="evidence" value="ECO:0007669"/>
    <property type="project" value="TreeGrafter"/>
</dbReference>
<reference evidence="3 4" key="1">
    <citation type="submission" date="2018-06" db="EMBL/GenBank/DDBJ databases">
        <authorList>
            <consortium name="Pathogen Informatics"/>
            <person name="Doyle S."/>
        </authorList>
    </citation>
    <scope>NUCLEOTIDE SEQUENCE [LARGE SCALE GENOMIC DNA]</scope>
    <source>
        <strain evidence="3 4">NCTC10738</strain>
    </source>
</reference>
<evidence type="ECO:0000313" key="4">
    <source>
        <dbReference type="Proteomes" id="UP000254069"/>
    </source>
</evidence>
<dbReference type="AlphaFoldDB" id="A0A380A211"/>